<keyword evidence="1" id="KW-0472">Membrane</keyword>
<evidence type="ECO:0000256" key="1">
    <source>
        <dbReference type="SAM" id="Phobius"/>
    </source>
</evidence>
<keyword evidence="1" id="KW-0812">Transmembrane</keyword>
<name>A0ABS0AYC2_9BACT</name>
<keyword evidence="3" id="KW-1185">Reference proteome</keyword>
<proteinExistence type="predicted"/>
<organism evidence="2 3">
    <name type="scientific">Candidatus Neptunichlamydia vexilliferae</name>
    <dbReference type="NCBI Taxonomy" id="1651774"/>
    <lineage>
        <taxon>Bacteria</taxon>
        <taxon>Pseudomonadati</taxon>
        <taxon>Chlamydiota</taxon>
        <taxon>Chlamydiia</taxon>
        <taxon>Parachlamydiales</taxon>
        <taxon>Simkaniaceae</taxon>
        <taxon>Candidatus Neptunichlamydia</taxon>
    </lineage>
</organism>
<keyword evidence="1" id="KW-1133">Transmembrane helix</keyword>
<dbReference type="Proteomes" id="UP001194714">
    <property type="component" value="Unassembled WGS sequence"/>
</dbReference>
<comment type="caution">
    <text evidence="2">The sequence shown here is derived from an EMBL/GenBank/DDBJ whole genome shotgun (WGS) entry which is preliminary data.</text>
</comment>
<dbReference type="EMBL" id="JAAEJV010000007">
    <property type="protein sequence ID" value="MBF5058965.1"/>
    <property type="molecule type" value="Genomic_DNA"/>
</dbReference>
<evidence type="ECO:0000313" key="3">
    <source>
        <dbReference type="Proteomes" id="UP001194714"/>
    </source>
</evidence>
<sequence length="115" mass="12848">MAALFNFTGVIGNWAYEKFLRNSVELVINQTTYDNDQFKPLGPIIGVTLVAVPVFKFCNYIYGKSFCRSLRTELKFITNVAIGTIVFNVYNMAINGLIESKKQDESSNNASSSTD</sequence>
<gene>
    <name evidence="2" type="ORF">NEPTK9_000465</name>
</gene>
<protein>
    <submittedName>
        <fullName evidence="2">Uncharacterized protein</fullName>
    </submittedName>
</protein>
<feature type="transmembrane region" description="Helical" evidence="1">
    <location>
        <begin position="41"/>
        <end position="62"/>
    </location>
</feature>
<dbReference type="RefSeq" id="WP_194847266.1">
    <property type="nucleotide sequence ID" value="NZ_JAAEJV010000007.1"/>
</dbReference>
<accession>A0ABS0AYC2</accession>
<reference evidence="2 3" key="1">
    <citation type="submission" date="2020-01" db="EMBL/GenBank/DDBJ databases">
        <title>Draft genome sequence of Cand. Neptunochlamydia vexilliferae K9.</title>
        <authorList>
            <person name="Schulz F."/>
            <person name="Koestlbacher S."/>
            <person name="Wascher F."/>
            <person name="Pizzetti I."/>
            <person name="Horn M."/>
        </authorList>
    </citation>
    <scope>NUCLEOTIDE SEQUENCE [LARGE SCALE GENOMIC DNA]</scope>
    <source>
        <strain evidence="2 3">K9</strain>
    </source>
</reference>
<feature type="transmembrane region" description="Helical" evidence="1">
    <location>
        <begin position="74"/>
        <end position="93"/>
    </location>
</feature>
<evidence type="ECO:0000313" key="2">
    <source>
        <dbReference type="EMBL" id="MBF5058965.1"/>
    </source>
</evidence>